<sequence>MRLRLSGSAVAAPLIFCALRGPFSNQPVFDRVLTDVDRRRLRFIEVDSACFDPAFTRKNGQLIQLFNASTGSVIPMMPDAFIAADTIPELIGPARPSRDLPHSRKRAAIDWGQSGSPGWFAI</sequence>
<accession>A0ABU3B864</accession>
<proteinExistence type="predicted"/>
<gene>
    <name evidence="1" type="ORF">RM531_08015</name>
</gene>
<reference evidence="1 2" key="1">
    <citation type="submission" date="2023-09" db="EMBL/GenBank/DDBJ databases">
        <authorList>
            <person name="Rey-Velasco X."/>
        </authorList>
    </citation>
    <scope>NUCLEOTIDE SEQUENCE [LARGE SCALE GENOMIC DNA]</scope>
    <source>
        <strain evidence="1 2">P385</strain>
    </source>
</reference>
<dbReference type="RefSeq" id="WP_311658518.1">
    <property type="nucleotide sequence ID" value="NZ_JAVRHY010000006.1"/>
</dbReference>
<keyword evidence="2" id="KW-1185">Reference proteome</keyword>
<dbReference type="Proteomes" id="UP001259982">
    <property type="component" value="Unassembled WGS sequence"/>
</dbReference>
<comment type="caution">
    <text evidence="1">The sequence shown here is derived from an EMBL/GenBank/DDBJ whole genome shotgun (WGS) entry which is preliminary data.</text>
</comment>
<name>A0ABU3B864_9GAMM</name>
<evidence type="ECO:0000313" key="2">
    <source>
        <dbReference type="Proteomes" id="UP001259982"/>
    </source>
</evidence>
<protein>
    <submittedName>
        <fullName evidence="1">Uncharacterized protein</fullName>
    </submittedName>
</protein>
<dbReference type="EMBL" id="JAVRHY010000006">
    <property type="protein sequence ID" value="MDT0618419.1"/>
    <property type="molecule type" value="Genomic_DNA"/>
</dbReference>
<organism evidence="1 2">
    <name type="scientific">Spectribacter acetivorans</name>
    <dbReference type="NCBI Taxonomy" id="3075603"/>
    <lineage>
        <taxon>Bacteria</taxon>
        <taxon>Pseudomonadati</taxon>
        <taxon>Pseudomonadota</taxon>
        <taxon>Gammaproteobacteria</taxon>
        <taxon>Salinisphaerales</taxon>
        <taxon>Salinisphaeraceae</taxon>
        <taxon>Spectribacter</taxon>
    </lineage>
</organism>
<evidence type="ECO:0000313" key="1">
    <source>
        <dbReference type="EMBL" id="MDT0618419.1"/>
    </source>
</evidence>